<dbReference type="AlphaFoldDB" id="A0A368FQQ0"/>
<comment type="caution">
    <text evidence="7">The sequence shown here is derived from an EMBL/GenBank/DDBJ whole genome shotgun (WGS) entry which is preliminary data.</text>
</comment>
<evidence type="ECO:0000256" key="4">
    <source>
        <dbReference type="ARBA" id="ARBA00023136"/>
    </source>
</evidence>
<feature type="transmembrane region" description="Helical" evidence="5">
    <location>
        <begin position="234"/>
        <end position="258"/>
    </location>
</feature>
<gene>
    <name evidence="7" type="ORF">ANCCAN_20817</name>
</gene>
<evidence type="ECO:0000313" key="8">
    <source>
        <dbReference type="Proteomes" id="UP000252519"/>
    </source>
</evidence>
<dbReference type="InterPro" id="IPR039421">
    <property type="entry name" value="Type_1_exporter"/>
</dbReference>
<dbReference type="InterPro" id="IPR027417">
    <property type="entry name" value="P-loop_NTPase"/>
</dbReference>
<evidence type="ECO:0000313" key="7">
    <source>
        <dbReference type="EMBL" id="RCN33349.1"/>
    </source>
</evidence>
<keyword evidence="8" id="KW-1185">Reference proteome</keyword>
<evidence type="ECO:0000256" key="3">
    <source>
        <dbReference type="ARBA" id="ARBA00022989"/>
    </source>
</evidence>
<sequence>MKVGPMEQARFSKKKKAPPRAGLLDIMRYSDVKDYLLLIGGLLLNIVSGALVPFNSFVFRGMCDTLISGERDYVKDELDMDQFTTNVLYYCSLYLYLGIALLLLGYSSNAFLFTMCERRVHCIRGKYLRAVMRQDMAWFDTQQVGALTTRMSSWQMTLVMLITVPMLLGAMFVSGKLLSRASKSQTYAFSTAGAFANDVIAGIRTVMAFNAQPQEIHRYEKELKIARRLGIRKAFVLAMFAALPLFLMFAAMAISFWYGTTLVVDGIMTPGTIFGVFWAVLIGARRLGDAIPQMGVIVGAKLAAADIFAVIDRIPDIDSMQDDGFAPEEVTGRLTFTNVHFSYPTRPTVKILNDVSYEVNPGETVALVGHSGCGKSTMVGLLLRYYEQSAGIVSLDGIPLRDYNIRWLRSTIGVVQQEPVIFVATVAENIRQG</sequence>
<evidence type="ECO:0000256" key="2">
    <source>
        <dbReference type="ARBA" id="ARBA00022692"/>
    </source>
</evidence>
<dbReference type="SUPFAM" id="SSF90123">
    <property type="entry name" value="ABC transporter transmembrane region"/>
    <property type="match status" value="1"/>
</dbReference>
<dbReference type="GO" id="GO:0016887">
    <property type="term" value="F:ATP hydrolysis activity"/>
    <property type="evidence" value="ECO:0007669"/>
    <property type="project" value="InterPro"/>
</dbReference>
<feature type="transmembrane region" description="Helical" evidence="5">
    <location>
        <begin position="35"/>
        <end position="54"/>
    </location>
</feature>
<dbReference type="InterPro" id="IPR036640">
    <property type="entry name" value="ABC1_TM_sf"/>
</dbReference>
<keyword evidence="4 5" id="KW-0472">Membrane</keyword>
<evidence type="ECO:0000259" key="6">
    <source>
        <dbReference type="PROSITE" id="PS50929"/>
    </source>
</evidence>
<dbReference type="PANTHER" id="PTHR43394:SF27">
    <property type="entry name" value="ATP-DEPENDENT TRANSLOCASE ABCB1-LIKE"/>
    <property type="match status" value="1"/>
</dbReference>
<feature type="domain" description="ABC transmembrane type-1" evidence="6">
    <location>
        <begin position="39"/>
        <end position="299"/>
    </location>
</feature>
<dbReference type="GO" id="GO:0005743">
    <property type="term" value="C:mitochondrial inner membrane"/>
    <property type="evidence" value="ECO:0007669"/>
    <property type="project" value="TreeGrafter"/>
</dbReference>
<feature type="transmembrane region" description="Helical" evidence="5">
    <location>
        <begin position="154"/>
        <end position="173"/>
    </location>
</feature>
<dbReference type="PANTHER" id="PTHR43394">
    <property type="entry name" value="ATP-DEPENDENT PERMEASE MDL1, MITOCHONDRIAL"/>
    <property type="match status" value="1"/>
</dbReference>
<dbReference type="Gene3D" id="3.40.50.300">
    <property type="entry name" value="P-loop containing nucleotide triphosphate hydrolases"/>
    <property type="match status" value="1"/>
</dbReference>
<dbReference type="GO" id="GO:0005524">
    <property type="term" value="F:ATP binding"/>
    <property type="evidence" value="ECO:0007669"/>
    <property type="project" value="InterPro"/>
</dbReference>
<reference evidence="7 8" key="1">
    <citation type="submission" date="2014-10" db="EMBL/GenBank/DDBJ databases">
        <title>Draft genome of the hookworm Ancylostoma caninum.</title>
        <authorList>
            <person name="Mitreva M."/>
        </authorList>
    </citation>
    <scope>NUCLEOTIDE SEQUENCE [LARGE SCALE GENOMIC DNA]</scope>
    <source>
        <strain evidence="7 8">Baltimore</strain>
    </source>
</reference>
<dbReference type="PROSITE" id="PS50929">
    <property type="entry name" value="ABC_TM1F"/>
    <property type="match status" value="1"/>
</dbReference>
<dbReference type="EMBL" id="JOJR01000935">
    <property type="protein sequence ID" value="RCN33349.1"/>
    <property type="molecule type" value="Genomic_DNA"/>
</dbReference>
<feature type="transmembrane region" description="Helical" evidence="5">
    <location>
        <begin position="264"/>
        <end position="284"/>
    </location>
</feature>
<proteinExistence type="predicted"/>
<dbReference type="Pfam" id="PF00664">
    <property type="entry name" value="ABC_membrane"/>
    <property type="match status" value="1"/>
</dbReference>
<dbReference type="Pfam" id="PF00005">
    <property type="entry name" value="ABC_tran"/>
    <property type="match status" value="1"/>
</dbReference>
<organism evidence="7 8">
    <name type="scientific">Ancylostoma caninum</name>
    <name type="common">Dog hookworm</name>
    <dbReference type="NCBI Taxonomy" id="29170"/>
    <lineage>
        <taxon>Eukaryota</taxon>
        <taxon>Metazoa</taxon>
        <taxon>Ecdysozoa</taxon>
        <taxon>Nematoda</taxon>
        <taxon>Chromadorea</taxon>
        <taxon>Rhabditida</taxon>
        <taxon>Rhabditina</taxon>
        <taxon>Rhabditomorpha</taxon>
        <taxon>Strongyloidea</taxon>
        <taxon>Ancylostomatidae</taxon>
        <taxon>Ancylostomatinae</taxon>
        <taxon>Ancylostoma</taxon>
    </lineage>
</organism>
<dbReference type="GO" id="GO:0090374">
    <property type="term" value="P:oligopeptide export from mitochondrion"/>
    <property type="evidence" value="ECO:0007669"/>
    <property type="project" value="TreeGrafter"/>
</dbReference>
<dbReference type="InterPro" id="IPR003439">
    <property type="entry name" value="ABC_transporter-like_ATP-bd"/>
</dbReference>
<accession>A0A368FQQ0</accession>
<comment type="subcellular location">
    <subcellularLocation>
        <location evidence="1">Membrane</location>
        <topology evidence="1">Multi-pass membrane protein</topology>
    </subcellularLocation>
</comment>
<name>A0A368FQQ0_ANCCA</name>
<evidence type="ECO:0000256" key="1">
    <source>
        <dbReference type="ARBA" id="ARBA00004141"/>
    </source>
</evidence>
<keyword evidence="3 5" id="KW-1133">Transmembrane helix</keyword>
<evidence type="ECO:0000256" key="5">
    <source>
        <dbReference type="SAM" id="Phobius"/>
    </source>
</evidence>
<dbReference type="OrthoDB" id="6500128at2759"/>
<dbReference type="SUPFAM" id="SSF52540">
    <property type="entry name" value="P-loop containing nucleoside triphosphate hydrolases"/>
    <property type="match status" value="1"/>
</dbReference>
<protein>
    <submittedName>
        <fullName evidence="7">ABC transporter transmembrane region</fullName>
    </submittedName>
</protein>
<dbReference type="STRING" id="29170.A0A368FQQ0"/>
<dbReference type="CDD" id="cd18577">
    <property type="entry name" value="ABC_6TM_Pgp_ABCB1_D1_like"/>
    <property type="match status" value="1"/>
</dbReference>
<feature type="transmembrane region" description="Helical" evidence="5">
    <location>
        <begin position="87"/>
        <end position="106"/>
    </location>
</feature>
<dbReference type="Proteomes" id="UP000252519">
    <property type="component" value="Unassembled WGS sequence"/>
</dbReference>
<dbReference type="GO" id="GO:0015421">
    <property type="term" value="F:ABC-type oligopeptide transporter activity"/>
    <property type="evidence" value="ECO:0007669"/>
    <property type="project" value="TreeGrafter"/>
</dbReference>
<dbReference type="InterPro" id="IPR011527">
    <property type="entry name" value="ABC1_TM_dom"/>
</dbReference>
<keyword evidence="2 5" id="KW-0812">Transmembrane</keyword>
<dbReference type="Gene3D" id="1.20.1560.10">
    <property type="entry name" value="ABC transporter type 1, transmembrane domain"/>
    <property type="match status" value="2"/>
</dbReference>